<dbReference type="AlphaFoldDB" id="A0A371H163"/>
<evidence type="ECO:0000259" key="2">
    <source>
        <dbReference type="Pfam" id="PF12146"/>
    </source>
</evidence>
<feature type="compositionally biased region" description="Polar residues" evidence="1">
    <location>
        <begin position="345"/>
        <end position="356"/>
    </location>
</feature>
<keyword evidence="4" id="KW-1185">Reference proteome</keyword>
<feature type="compositionally biased region" description="Low complexity" evidence="1">
    <location>
        <begin position="471"/>
        <end position="484"/>
    </location>
</feature>
<dbReference type="InterPro" id="IPR022742">
    <property type="entry name" value="Hydrolase_4"/>
</dbReference>
<dbReference type="Pfam" id="PF12146">
    <property type="entry name" value="Hydrolase_4"/>
    <property type="match status" value="1"/>
</dbReference>
<proteinExistence type="predicted"/>
<feature type="compositionally biased region" description="Basic and acidic residues" evidence="1">
    <location>
        <begin position="328"/>
        <end position="343"/>
    </location>
</feature>
<feature type="domain" description="Serine aminopeptidase S33" evidence="2">
    <location>
        <begin position="80"/>
        <end position="172"/>
    </location>
</feature>
<dbReference type="OrthoDB" id="10249433at2759"/>
<evidence type="ECO:0000313" key="3">
    <source>
        <dbReference type="EMBL" id="RDX96541.1"/>
    </source>
</evidence>
<dbReference type="InterPro" id="IPR029058">
    <property type="entry name" value="AB_hydrolase_fold"/>
</dbReference>
<feature type="compositionally biased region" description="Polar residues" evidence="1">
    <location>
        <begin position="525"/>
        <end position="535"/>
    </location>
</feature>
<dbReference type="PANTHER" id="PTHR43358:SF4">
    <property type="entry name" value="ALPHA_BETA HYDROLASE FOLD-1 DOMAIN-CONTAINING PROTEIN"/>
    <property type="match status" value="1"/>
</dbReference>
<protein>
    <submittedName>
        <fullName evidence="3">YqkD</fullName>
    </submittedName>
</protein>
<organism evidence="3 4">
    <name type="scientific">Mucuna pruriens</name>
    <name type="common">Velvet bean</name>
    <name type="synonym">Dolichos pruriens</name>
    <dbReference type="NCBI Taxonomy" id="157652"/>
    <lineage>
        <taxon>Eukaryota</taxon>
        <taxon>Viridiplantae</taxon>
        <taxon>Streptophyta</taxon>
        <taxon>Embryophyta</taxon>
        <taxon>Tracheophyta</taxon>
        <taxon>Spermatophyta</taxon>
        <taxon>Magnoliopsida</taxon>
        <taxon>eudicotyledons</taxon>
        <taxon>Gunneridae</taxon>
        <taxon>Pentapetalae</taxon>
        <taxon>rosids</taxon>
        <taxon>fabids</taxon>
        <taxon>Fabales</taxon>
        <taxon>Fabaceae</taxon>
        <taxon>Papilionoideae</taxon>
        <taxon>50 kb inversion clade</taxon>
        <taxon>NPAAA clade</taxon>
        <taxon>indigoferoid/millettioid clade</taxon>
        <taxon>Phaseoleae</taxon>
        <taxon>Mucuna</taxon>
    </lineage>
</organism>
<name>A0A371H163_MUCPR</name>
<dbReference type="InterPro" id="IPR052920">
    <property type="entry name" value="DNA-binding_regulatory"/>
</dbReference>
<feature type="compositionally biased region" description="Low complexity" evidence="1">
    <location>
        <begin position="419"/>
        <end position="431"/>
    </location>
</feature>
<dbReference type="Proteomes" id="UP000257109">
    <property type="component" value="Unassembled WGS sequence"/>
</dbReference>
<reference evidence="3" key="1">
    <citation type="submission" date="2018-05" db="EMBL/GenBank/DDBJ databases">
        <title>Draft genome of Mucuna pruriens seed.</title>
        <authorList>
            <person name="Nnadi N.E."/>
            <person name="Vos R."/>
            <person name="Hasami M.H."/>
            <person name="Devisetty U.K."/>
            <person name="Aguiy J.C."/>
        </authorList>
    </citation>
    <scope>NUCLEOTIDE SEQUENCE [LARGE SCALE GENOMIC DNA]</scope>
    <source>
        <strain evidence="3">JCA_2017</strain>
    </source>
</reference>
<feature type="compositionally biased region" description="Polar residues" evidence="1">
    <location>
        <begin position="449"/>
        <end position="470"/>
    </location>
</feature>
<evidence type="ECO:0000313" key="4">
    <source>
        <dbReference type="Proteomes" id="UP000257109"/>
    </source>
</evidence>
<feature type="compositionally biased region" description="Low complexity" evidence="1">
    <location>
        <begin position="497"/>
        <end position="524"/>
    </location>
</feature>
<gene>
    <name evidence="3" type="primary">yqkD</name>
    <name evidence="3" type="ORF">CR513_20785</name>
</gene>
<dbReference type="SUPFAM" id="SSF53474">
    <property type="entry name" value="alpha/beta-Hydrolases"/>
    <property type="match status" value="1"/>
</dbReference>
<feature type="region of interest" description="Disordered" evidence="1">
    <location>
        <begin position="312"/>
        <end position="356"/>
    </location>
</feature>
<evidence type="ECO:0000256" key="1">
    <source>
        <dbReference type="SAM" id="MobiDB-lite"/>
    </source>
</evidence>
<dbReference type="EMBL" id="QJKJ01003858">
    <property type="protein sequence ID" value="RDX96541.1"/>
    <property type="molecule type" value="Genomic_DNA"/>
</dbReference>
<comment type="caution">
    <text evidence="3">The sequence shown here is derived from an EMBL/GenBank/DDBJ whole genome shotgun (WGS) entry which is preliminary data.</text>
</comment>
<feature type="region of interest" description="Disordered" evidence="1">
    <location>
        <begin position="412"/>
        <end position="535"/>
    </location>
</feature>
<dbReference type="PANTHER" id="PTHR43358">
    <property type="entry name" value="ALPHA/BETA-HYDROLASE"/>
    <property type="match status" value="1"/>
</dbReference>
<sequence length="562" mass="62570">MEQLVNFIIRPPRAEYDPKSDLLEQEFMLKGKWYHRKDVEIKNSRGDVLQCSHYMPIVTPEGKPLPCVIYCHGNRADASEAAIILLPSNITVFTLDFSGSGISGGEHVTLGWNEKDDLKAVVNYLRDDGNVSLIGLWGRSMGAVTSLMYGAEDPSIAGMVLDSPFSDLVDLMMELVDTYKVRLPKFTVKFAIQYMRRAIQKKAKFDISDLNTIKVAKSCFVPALLGHAIDDDFIQPHHSDRIFEAYMGDKNIIKFEGDHNSPRPQFYFDSINIFFHNVLQPPEDEVGESFFDNVNDYFEPSTSSTIDAIKQVRSRRPMSRMEVPSDISSKDEHHEQEEEKCGDHSPSSSSMISFELTNGDPFGPHVPATLEDDQYVEYQLDDLTGFPSTAEEEERMIMEAVLESLKDLEVKNPHAEQPATSSDSTVSVAAVEPSDKHASSQKISRPMETESSSLKHTTDSNSISVNHSQDLVSEPSPELSVSLEAAQLQQPPPPSPTDTSSVTESSNTSGSVRSNSSASLQSSSETDISHNTKATVTVVRNPAGHVMDGLMRRWDFNFFKNK</sequence>
<accession>A0A371H163</accession>
<dbReference type="Gene3D" id="3.40.50.1820">
    <property type="entry name" value="alpha/beta hydrolase"/>
    <property type="match status" value="1"/>
</dbReference>